<reference evidence="3" key="1">
    <citation type="submission" date="2007-02" db="EMBL/GenBank/DDBJ databases">
        <title>Complete sequence of Clostridium thermocellum ATCC 27405.</title>
        <authorList>
            <consortium name="US DOE Joint Genome Institute"/>
            <person name="Copeland A."/>
            <person name="Lucas S."/>
            <person name="Lapidus A."/>
            <person name="Barry K."/>
            <person name="Detter J.C."/>
            <person name="Glavina del Rio T."/>
            <person name="Hammon N."/>
            <person name="Israni S."/>
            <person name="Dalin E."/>
            <person name="Tice H."/>
            <person name="Pitluck S."/>
            <person name="Chertkov O."/>
            <person name="Brettin T."/>
            <person name="Bruce D."/>
            <person name="Han C."/>
            <person name="Tapia R."/>
            <person name="Gilna P."/>
            <person name="Schmutz J."/>
            <person name="Larimer F."/>
            <person name="Land M."/>
            <person name="Hauser L."/>
            <person name="Kyrpides N."/>
            <person name="Mikhailova N."/>
            <person name="Wu J.H.D."/>
            <person name="Newcomb M."/>
            <person name="Richardson P."/>
        </authorList>
    </citation>
    <scope>NUCLEOTIDE SEQUENCE [LARGE SCALE GENOMIC DNA]</scope>
    <source>
        <strain evidence="3">ATCC 27405 / DSM 1237 / JCM 9322 / NBRC 103400 / NCIMB 10682 / NRRL B-4536 / VPI 7372</strain>
    </source>
</reference>
<dbReference type="GeneID" id="35804013"/>
<dbReference type="Pfam" id="PF24032">
    <property type="entry name" value="YQBQ"/>
    <property type="match status" value="1"/>
</dbReference>
<reference evidence="2 3" key="2">
    <citation type="journal article" date="2013" name="Biotechnol. Biofuels">
        <title>Global transcriptome analysis of Clostridium thermocellum ATCC 27405 during growth on dilute acid pretreated Populus and switchgrass.</title>
        <authorList>
            <person name="Wilson C.M."/>
            <person name="Rodriguez M.Jr."/>
            <person name="Johnson C.M."/>
            <person name="Martin S.L."/>
            <person name="Chu T.M."/>
            <person name="Wolfinger R.D."/>
            <person name="Hauser L.J."/>
            <person name="Land M.L."/>
            <person name="Klingeman D.M."/>
            <person name="Syed M.H."/>
            <person name="Ragauskas A.J."/>
            <person name="Tschaplinski T.J."/>
            <person name="Mielenz J.R."/>
            <person name="Brown S.D."/>
        </authorList>
    </citation>
    <scope>NUCLEOTIDE SEQUENCE [LARGE SCALE GENOMIC DNA]</scope>
    <source>
        <strain evidence="3">ATCC 27405 / DSM 1237 / JCM 9322 / NBRC 103400 / NCIMB 10682 / NRRL B-4536 / VPI 7372</strain>
    </source>
</reference>
<dbReference type="InterPro" id="IPR056937">
    <property type="entry name" value="YqbQ/XkdQ"/>
</dbReference>
<accession>A3DIB3</accession>
<evidence type="ECO:0000313" key="3">
    <source>
        <dbReference type="Proteomes" id="UP000002145"/>
    </source>
</evidence>
<dbReference type="STRING" id="203119.Cthe_2490"/>
<feature type="domain" description="YqbQ/XkdQ" evidence="1">
    <location>
        <begin position="23"/>
        <end position="312"/>
    </location>
</feature>
<organism evidence="2 3">
    <name type="scientific">Acetivibrio thermocellus (strain ATCC 27405 / DSM 1237 / JCM 9322 / NBRC 103400 / NCIMB 10682 / NRRL B-4536 / VPI 7372)</name>
    <name type="common">Clostridium thermocellum</name>
    <dbReference type="NCBI Taxonomy" id="203119"/>
    <lineage>
        <taxon>Bacteria</taxon>
        <taxon>Bacillati</taxon>
        <taxon>Bacillota</taxon>
        <taxon>Clostridia</taxon>
        <taxon>Eubacteriales</taxon>
        <taxon>Oscillospiraceae</taxon>
        <taxon>Acetivibrio</taxon>
    </lineage>
</organism>
<dbReference type="eggNOG" id="COG4193">
    <property type="taxonomic scope" value="Bacteria"/>
</dbReference>
<dbReference type="HOGENOM" id="CLU_060297_1_0_9"/>
<dbReference type="KEGG" id="cth:Cthe_2490"/>
<evidence type="ECO:0000259" key="1">
    <source>
        <dbReference type="Pfam" id="PF24032"/>
    </source>
</evidence>
<keyword evidence="3" id="KW-1185">Reference proteome</keyword>
<proteinExistence type="predicted"/>
<sequence length="314" mass="36319">MNMEFAVETDGKIYEISELVTSVSYTDKLNDGCSKLEFSYIDDDLKIHNGSVVRFRYDNENVFYGYVFKHGQNKAKEISVTAYDQLRYCKAKDTIVVKNDTVDSLVKKMCNYFNLKAGILTNTGYKLPVSVQDDKTWLDIIYTAISDTLMNTGRWYCLRDEFGNIAVRDLQELQLDLILGDESLAYDYEYEKSIDDEFYNQIKIVSDNEKTGKRDVYITKDSSSIQKYGLLQYFEVLDKNYNPSQAKAKADALLRLYNREVETLELECLGDVRVRAGSSFYGRIEDIQLNKRLIVKSVAHEFIPVHTMKLEVMI</sequence>
<dbReference type="RefSeq" id="WP_020457834.1">
    <property type="nucleotide sequence ID" value="NC_009012.1"/>
</dbReference>
<dbReference type="EMBL" id="CP000568">
    <property type="protein sequence ID" value="ABN53692.1"/>
    <property type="molecule type" value="Genomic_DNA"/>
</dbReference>
<protein>
    <submittedName>
        <fullName evidence="2">Phage protein</fullName>
    </submittedName>
</protein>
<dbReference type="Proteomes" id="UP000002145">
    <property type="component" value="Chromosome"/>
</dbReference>
<dbReference type="OrthoDB" id="1698671at2"/>
<gene>
    <name evidence="2" type="ordered locus">Cthe_2490</name>
</gene>
<dbReference type="SUPFAM" id="SSF69279">
    <property type="entry name" value="Phage tail proteins"/>
    <property type="match status" value="1"/>
</dbReference>
<name>A3DIB3_ACET2</name>
<dbReference type="AlphaFoldDB" id="A3DIB3"/>
<evidence type="ECO:0000313" key="2">
    <source>
        <dbReference type="EMBL" id="ABN53692.1"/>
    </source>
</evidence>